<dbReference type="Proteomes" id="UP001240236">
    <property type="component" value="Unassembled WGS sequence"/>
</dbReference>
<feature type="domain" description="Terminase large subunit gp17-like C-terminal" evidence="2">
    <location>
        <begin position="334"/>
        <end position="475"/>
    </location>
</feature>
<comment type="caution">
    <text evidence="4">The sequence shown here is derived from an EMBL/GenBank/DDBJ whole genome shotgun (WGS) entry which is preliminary data.</text>
</comment>
<reference evidence="4 5" key="1">
    <citation type="submission" date="2023-07" db="EMBL/GenBank/DDBJ databases">
        <title>Sequencing the genomes of 1000 actinobacteria strains.</title>
        <authorList>
            <person name="Klenk H.-P."/>
        </authorList>
    </citation>
    <scope>NUCLEOTIDE SEQUENCE [LARGE SCALE GENOMIC DNA]</scope>
    <source>
        <strain evidence="4 5">DSM 44709</strain>
    </source>
</reference>
<sequence>MTAGLLDMRAAWAEARQRMVPRQRRWASPLDMAVSLDPARISDTGERVGTVRTPALNVVNDALVRLANKPGQGRLAVFLSPQEGKSTTCSYWNPLWLLVNNPDLRIIAVSYNAEKSREWGAEVKNAIENFSGDDGMEDLGLRLRTDTRAAGRWKVEGHRGGLYCAGIESGITGRPGDYIIVDDPTKNLQEAQSATKRGKVTSTYRGAIIPRMGPTTKLVWIQTLWHESETIQEILANEGDSWEIVRIPALCDSEDDPLGRAIGEPMESARGKRDWAKVRRDVGEYVFSALYQQRPSPAEGGLFKRIHWRWFTLYGDRVHLGGREFDLRDSWIFITADLAASTKTSADYTVFAAWARTISGDLILLDLLRAKIGEHDHFAHVHAMCQRWNVDTVFVEASQFGTTLVREATQQQIPITPLKAEQDKFSRALPASAWSSGGRIWLRSGAAWADAFVTETAAFPNGKNDDQVDCLAYAVRVAVTQAAPMPSSRTMHRTPERVEFPELGGGAPLDLATVPL</sequence>
<proteinExistence type="predicted"/>
<evidence type="ECO:0000313" key="3">
    <source>
        <dbReference type="EMBL" id="MDQ0371597.1"/>
    </source>
</evidence>
<dbReference type="Pfam" id="PF03237">
    <property type="entry name" value="Terminase_6N"/>
    <property type="match status" value="1"/>
</dbReference>
<organism evidence="4 5">
    <name type="scientific">Catenuloplanes indicus</name>
    <dbReference type="NCBI Taxonomy" id="137267"/>
    <lineage>
        <taxon>Bacteria</taxon>
        <taxon>Bacillati</taxon>
        <taxon>Actinomycetota</taxon>
        <taxon>Actinomycetes</taxon>
        <taxon>Micromonosporales</taxon>
        <taxon>Micromonosporaceae</taxon>
        <taxon>Catenuloplanes</taxon>
    </lineage>
</organism>
<dbReference type="InterPro" id="IPR035421">
    <property type="entry name" value="Terminase_6C"/>
</dbReference>
<keyword evidence="5" id="KW-1185">Reference proteome</keyword>
<name>A0AAE4B1M8_9ACTN</name>
<protein>
    <submittedName>
        <fullName evidence="4">Phage terminase large subunit-like protein</fullName>
    </submittedName>
</protein>
<gene>
    <name evidence="3" type="ORF">J2S42_008266</name>
    <name evidence="4" type="ORF">J2S42_008358</name>
</gene>
<dbReference type="InterPro" id="IPR006517">
    <property type="entry name" value="Phage_terminase_lsu-like_C"/>
</dbReference>
<dbReference type="RefSeq" id="WP_307248544.1">
    <property type="nucleotide sequence ID" value="NZ_JAUSUZ010000001.1"/>
</dbReference>
<accession>A0AAE4B1M8</accession>
<dbReference type="NCBIfam" id="TIGR01630">
    <property type="entry name" value="psiM2_ORF9"/>
    <property type="match status" value="1"/>
</dbReference>
<dbReference type="EMBL" id="JAUSUZ010000001">
    <property type="protein sequence ID" value="MDQ0371597.1"/>
    <property type="molecule type" value="Genomic_DNA"/>
</dbReference>
<keyword evidence="1" id="KW-1188">Viral release from host cell</keyword>
<dbReference type="Pfam" id="PF17289">
    <property type="entry name" value="Terminase_6C"/>
    <property type="match status" value="1"/>
</dbReference>
<evidence type="ECO:0000313" key="5">
    <source>
        <dbReference type="Proteomes" id="UP001240236"/>
    </source>
</evidence>
<evidence type="ECO:0000256" key="1">
    <source>
        <dbReference type="ARBA" id="ARBA00022612"/>
    </source>
</evidence>
<dbReference type="AlphaFoldDB" id="A0AAE4B1M8"/>
<evidence type="ECO:0000313" key="4">
    <source>
        <dbReference type="EMBL" id="MDQ0371610.1"/>
    </source>
</evidence>
<dbReference type="Gene3D" id="3.30.420.240">
    <property type="match status" value="1"/>
</dbReference>
<evidence type="ECO:0000259" key="2">
    <source>
        <dbReference type="Pfam" id="PF17289"/>
    </source>
</evidence>
<dbReference type="EMBL" id="JAUSUZ010000002">
    <property type="protein sequence ID" value="MDQ0371610.1"/>
    <property type="molecule type" value="Genomic_DNA"/>
</dbReference>